<evidence type="ECO:0000313" key="2">
    <source>
        <dbReference type="Proteomes" id="UP000228380"/>
    </source>
</evidence>
<dbReference type="GeneID" id="103706536"/>
<dbReference type="GO" id="GO:0003824">
    <property type="term" value="F:catalytic activity"/>
    <property type="evidence" value="ECO:0007669"/>
    <property type="project" value="InterPro"/>
</dbReference>
<protein>
    <submittedName>
        <fullName evidence="3">Uncharacterized protein LOC103706536</fullName>
    </submittedName>
</protein>
<sequence length="308" mass="35402">MYNINGLSEEETMMTALEGKWYQEVFDIQTKLLRRSIPVWNELGVPIPRSWGTYAVDSRGLSGGIIVLWRLGGVGIDVFHKCNQQVILVISEGVGPPWVLLATYASTNYRERRVLWEEATNLIQLGHPVMMAGDFNCIDSPEDKRGGKVFSNNIEVREFQDFIQSNGLADLGFTGPRFTWCNNRLGMARVWERIDRVYATPGWIQRFPDFWVRHLPRIASDHCPVLVWLSYPRSWEVVREAWQMPVRGDVMYRVTRKLELTRRQLQRWNKEKVGNIFRRVEETEASITRLQALEDRGGGLSEGGSGGA</sequence>
<gene>
    <name evidence="3" type="primary">LOC103706536</name>
</gene>
<accession>A0A8B9ACF6</accession>
<evidence type="ECO:0000259" key="1">
    <source>
        <dbReference type="Pfam" id="PF03372"/>
    </source>
</evidence>
<dbReference type="SUPFAM" id="SSF56219">
    <property type="entry name" value="DNase I-like"/>
    <property type="match status" value="1"/>
</dbReference>
<dbReference type="RefSeq" id="XP_038984376.1">
    <property type="nucleotide sequence ID" value="XM_039128448.1"/>
</dbReference>
<dbReference type="Gene3D" id="3.60.10.10">
    <property type="entry name" value="Endonuclease/exonuclease/phosphatase"/>
    <property type="match status" value="1"/>
</dbReference>
<dbReference type="KEGG" id="pda:103706536"/>
<dbReference type="Pfam" id="PF03372">
    <property type="entry name" value="Exo_endo_phos"/>
    <property type="match status" value="1"/>
</dbReference>
<dbReference type="InterPro" id="IPR005135">
    <property type="entry name" value="Endo/exonuclease/phosphatase"/>
</dbReference>
<dbReference type="Proteomes" id="UP000228380">
    <property type="component" value="Chromosome 7"/>
</dbReference>
<dbReference type="PANTHER" id="PTHR33710:SF71">
    <property type="entry name" value="ENDONUCLEASE_EXONUCLEASE_PHOSPHATASE DOMAIN-CONTAINING PROTEIN"/>
    <property type="match status" value="1"/>
</dbReference>
<dbReference type="OrthoDB" id="1113909at2759"/>
<reference evidence="2" key="1">
    <citation type="journal article" date="2019" name="Nat. Commun.">
        <title>Genome-wide association mapping of date palm fruit traits.</title>
        <authorList>
            <person name="Hazzouri K.M."/>
            <person name="Gros-Balthazard M."/>
            <person name="Flowers J.M."/>
            <person name="Copetti D."/>
            <person name="Lemansour A."/>
            <person name="Lebrun M."/>
            <person name="Masmoudi K."/>
            <person name="Ferrand S."/>
            <person name="Dhar M.I."/>
            <person name="Fresquez Z.A."/>
            <person name="Rosas U."/>
            <person name="Zhang J."/>
            <person name="Talag J."/>
            <person name="Lee S."/>
            <person name="Kudrna D."/>
            <person name="Powell R.F."/>
            <person name="Leitch I.J."/>
            <person name="Krueger R.R."/>
            <person name="Wing R.A."/>
            <person name="Amiri K.M.A."/>
            <person name="Purugganan M.D."/>
        </authorList>
    </citation>
    <scope>NUCLEOTIDE SEQUENCE [LARGE SCALE GENOMIC DNA]</scope>
    <source>
        <strain evidence="2">cv. Khalas</strain>
    </source>
</reference>
<dbReference type="PANTHER" id="PTHR33710">
    <property type="entry name" value="BNAC02G09200D PROTEIN"/>
    <property type="match status" value="1"/>
</dbReference>
<evidence type="ECO:0000313" key="3">
    <source>
        <dbReference type="RefSeq" id="XP_038984376.1"/>
    </source>
</evidence>
<proteinExistence type="predicted"/>
<dbReference type="AlphaFoldDB" id="A0A8B9ACF6"/>
<feature type="domain" description="Endonuclease/exonuclease/phosphatase" evidence="1">
    <location>
        <begin position="73"/>
        <end position="222"/>
    </location>
</feature>
<organism evidence="2 3">
    <name type="scientific">Phoenix dactylifera</name>
    <name type="common">Date palm</name>
    <dbReference type="NCBI Taxonomy" id="42345"/>
    <lineage>
        <taxon>Eukaryota</taxon>
        <taxon>Viridiplantae</taxon>
        <taxon>Streptophyta</taxon>
        <taxon>Embryophyta</taxon>
        <taxon>Tracheophyta</taxon>
        <taxon>Spermatophyta</taxon>
        <taxon>Magnoliopsida</taxon>
        <taxon>Liliopsida</taxon>
        <taxon>Arecaceae</taxon>
        <taxon>Coryphoideae</taxon>
        <taxon>Phoeniceae</taxon>
        <taxon>Phoenix</taxon>
    </lineage>
</organism>
<keyword evidence="2" id="KW-1185">Reference proteome</keyword>
<dbReference type="InterPro" id="IPR036691">
    <property type="entry name" value="Endo/exonu/phosph_ase_sf"/>
</dbReference>
<reference evidence="3" key="2">
    <citation type="submission" date="2025-08" db="UniProtKB">
        <authorList>
            <consortium name="RefSeq"/>
        </authorList>
    </citation>
    <scope>IDENTIFICATION</scope>
    <source>
        <tissue evidence="3">Young leaves</tissue>
    </source>
</reference>
<name>A0A8B9ACF6_PHODC</name>